<dbReference type="GO" id="GO:0016020">
    <property type="term" value="C:membrane"/>
    <property type="evidence" value="ECO:0007669"/>
    <property type="project" value="UniProtKB-SubCell"/>
</dbReference>
<dbReference type="GO" id="GO:0022857">
    <property type="term" value="F:transmembrane transporter activity"/>
    <property type="evidence" value="ECO:0007669"/>
    <property type="project" value="InterPro"/>
</dbReference>
<dbReference type="OrthoDB" id="6612291at2759"/>
<feature type="transmembrane region" description="Helical" evidence="5">
    <location>
        <begin position="15"/>
        <end position="38"/>
    </location>
</feature>
<dbReference type="Pfam" id="PF00083">
    <property type="entry name" value="Sugar_tr"/>
    <property type="match status" value="1"/>
</dbReference>
<keyword evidence="3 5" id="KW-1133">Transmembrane helix</keyword>
<comment type="subcellular location">
    <subcellularLocation>
        <location evidence="1">Membrane</location>
    </subcellularLocation>
</comment>
<evidence type="ECO:0000256" key="1">
    <source>
        <dbReference type="ARBA" id="ARBA00004370"/>
    </source>
</evidence>
<keyword evidence="7" id="KW-1185">Reference proteome</keyword>
<proteinExistence type="predicted"/>
<dbReference type="EMBL" id="MDYP01000063">
    <property type="protein sequence ID" value="OQD99679.1"/>
    <property type="molecule type" value="Genomic_DNA"/>
</dbReference>
<evidence type="ECO:0000313" key="6">
    <source>
        <dbReference type="EMBL" id="OQD99679.1"/>
    </source>
</evidence>
<evidence type="ECO:0000313" key="7">
    <source>
        <dbReference type="Proteomes" id="UP000191518"/>
    </source>
</evidence>
<dbReference type="AlphaFoldDB" id="A0A1V6RE45"/>
<dbReference type="InterPro" id="IPR036259">
    <property type="entry name" value="MFS_trans_sf"/>
</dbReference>
<dbReference type="InterPro" id="IPR005828">
    <property type="entry name" value="MFS_sugar_transport-like"/>
</dbReference>
<reference evidence="7" key="1">
    <citation type="journal article" date="2017" name="Nat. Microbiol.">
        <title>Global analysis of biosynthetic gene clusters reveals vast potential of secondary metabolite production in Penicillium species.</title>
        <authorList>
            <person name="Nielsen J.C."/>
            <person name="Grijseels S."/>
            <person name="Prigent S."/>
            <person name="Ji B."/>
            <person name="Dainat J."/>
            <person name="Nielsen K.F."/>
            <person name="Frisvad J.C."/>
            <person name="Workman M."/>
            <person name="Nielsen J."/>
        </authorList>
    </citation>
    <scope>NUCLEOTIDE SEQUENCE [LARGE SCALE GENOMIC DNA]</scope>
    <source>
        <strain evidence="7">IBT 29486</strain>
    </source>
</reference>
<evidence type="ECO:0000256" key="5">
    <source>
        <dbReference type="SAM" id="Phobius"/>
    </source>
</evidence>
<keyword evidence="2 5" id="KW-0812">Transmembrane</keyword>
<evidence type="ECO:0000256" key="4">
    <source>
        <dbReference type="ARBA" id="ARBA00023136"/>
    </source>
</evidence>
<comment type="caution">
    <text evidence="6">The sequence shown here is derived from an EMBL/GenBank/DDBJ whole genome shotgun (WGS) entry which is preliminary data.</text>
</comment>
<evidence type="ECO:0008006" key="8">
    <source>
        <dbReference type="Google" id="ProtNLM"/>
    </source>
</evidence>
<accession>A0A1V6RE45</accession>
<dbReference type="Proteomes" id="UP000191518">
    <property type="component" value="Unassembled WGS sequence"/>
</dbReference>
<protein>
    <recommendedName>
        <fullName evidence="8">Major facilitator superfamily (MFS) profile domain-containing protein</fullName>
    </recommendedName>
</protein>
<dbReference type="Gene3D" id="1.20.1250.20">
    <property type="entry name" value="MFS general substrate transporter like domains"/>
    <property type="match status" value="1"/>
</dbReference>
<keyword evidence="4 5" id="KW-0472">Membrane</keyword>
<sequence length="75" mass="7994">MGLPGISLGAFREYLFGYCICTAGLLFAYDTGVVGGILEFKSHVDDFSYKDQTTVNAVMVSLQSVGAFLSALGIF</sequence>
<organism evidence="6 7">
    <name type="scientific">Penicillium vulpinum</name>
    <dbReference type="NCBI Taxonomy" id="29845"/>
    <lineage>
        <taxon>Eukaryota</taxon>
        <taxon>Fungi</taxon>
        <taxon>Dikarya</taxon>
        <taxon>Ascomycota</taxon>
        <taxon>Pezizomycotina</taxon>
        <taxon>Eurotiomycetes</taxon>
        <taxon>Eurotiomycetidae</taxon>
        <taxon>Eurotiales</taxon>
        <taxon>Aspergillaceae</taxon>
        <taxon>Penicillium</taxon>
    </lineage>
</organism>
<evidence type="ECO:0000256" key="3">
    <source>
        <dbReference type="ARBA" id="ARBA00022989"/>
    </source>
</evidence>
<gene>
    <name evidence="6" type="ORF">PENVUL_c063G01455</name>
</gene>
<evidence type="ECO:0000256" key="2">
    <source>
        <dbReference type="ARBA" id="ARBA00022692"/>
    </source>
</evidence>
<name>A0A1V6RE45_9EURO</name>